<organism evidence="7 8">
    <name type="scientific">Vitis rotundifolia</name>
    <name type="common">Muscadine grape</name>
    <dbReference type="NCBI Taxonomy" id="103349"/>
    <lineage>
        <taxon>Eukaryota</taxon>
        <taxon>Viridiplantae</taxon>
        <taxon>Streptophyta</taxon>
        <taxon>Embryophyta</taxon>
        <taxon>Tracheophyta</taxon>
        <taxon>Spermatophyta</taxon>
        <taxon>Magnoliopsida</taxon>
        <taxon>eudicotyledons</taxon>
        <taxon>Gunneridae</taxon>
        <taxon>Pentapetalae</taxon>
        <taxon>rosids</taxon>
        <taxon>Vitales</taxon>
        <taxon>Vitaceae</taxon>
        <taxon>Viteae</taxon>
        <taxon>Vitis</taxon>
    </lineage>
</organism>
<dbReference type="InterPro" id="IPR015425">
    <property type="entry name" value="FH2_Formin"/>
</dbReference>
<feature type="compositionally biased region" description="Pro residues" evidence="3">
    <location>
        <begin position="391"/>
        <end position="413"/>
    </location>
</feature>
<evidence type="ECO:0000256" key="3">
    <source>
        <dbReference type="SAM" id="MobiDB-lite"/>
    </source>
</evidence>
<feature type="compositionally biased region" description="Pro residues" evidence="3">
    <location>
        <begin position="426"/>
        <end position="531"/>
    </location>
</feature>
<feature type="region of interest" description="Disordered" evidence="3">
    <location>
        <begin position="357"/>
        <end position="562"/>
    </location>
</feature>
<dbReference type="Proteomes" id="UP001168098">
    <property type="component" value="Unassembled WGS sequence"/>
</dbReference>
<dbReference type="PROSITE" id="PS51444">
    <property type="entry name" value="FH2"/>
    <property type="match status" value="1"/>
</dbReference>
<dbReference type="GO" id="GO:0051015">
    <property type="term" value="F:actin filament binding"/>
    <property type="evidence" value="ECO:0007669"/>
    <property type="project" value="InterPro"/>
</dbReference>
<sequence length="1022" mass="110356">MGVTRSCLIAFVLLICVWRAASSGFRKEAEEVFHGDQIGSGSWEIDEDTARLLWINCGLHLLHVKEAIEEFDLYVLEEKLSKINGFISGSQSLTKESIQKTIKILDPQMKETLLDCLREKNPPFRVSGEEGVSKRWYTKYLGSLFSRLDAPRRYLSNELLVSYAEASAPSPVGGLPNSPTPEPSSSGVPISPGPPASPVPPFFPSDSPDASSQPSGSDTSGSNVTQNKSSSNNKSVVIAVVVTASVTFLVVALLFCCYRKAHRTGSEVRRNDERPLLNLSLSEFSIGSSPKAFALGNPVNNEKLGNQSIGTNPDPKRVSSLDGNFYVEPDILHVSLAATPSLETVAGAYMSSKTNVQAPLPPLKPPPGRVVTPSPGFLPLKRPPGMLDSLPPEPPAPLKPPPGKAPPPAPPVPSSSLKPSSGSNGPSPPPPKPPGTRPGPPPPPPPKSGPPPPPPKSSVPPPPPKSGVPPPPPKSGVPPPPPKSGVPPPPPKSGVPPPPPKSGVPPPPPKSGAPPLPPKSGLPIPPRPPQPIGTGLKATQPSTSAPNIPSEGGVSGSEADAPKTKLKPFFWDKVLANPDRSMVWHQIKSGSFQFSEEMIENLFGYAPPEKNKTVRKESSAQDSSSQYIQLIDSKKSQNLAILLRALNVTTEEFCDAIQEGNELPVELLQTLLKMAPTAEEELKLRLFSGNLSQLGPAERFLKVLVDIPFAFKRLESLLFMGSLQEDISMLKESFATLEAACKELKSSRLFLKLLEAVLKTGNRMNDGTFRGGAQAFKLDTLLKLADVKGVDGKTTLLHFVVLEIIRSEGVRAVRAARESRSLSSIKSDDLLEDPSQDSEEHYRSLGLQVVSGLSDELENVKKASVLDTDGLKETVAKVGNELLKTRNFLNSDMRNIDDKNGFRQTLESFVQHAEFDITWLLEEEKRITALVKSTVDYFHGNAGKDEGLRLFVIVRDFLIMLDKACKEVRDAPKKPRPQKKEVPTAQPSSDTRQPASPDIRQKLFPAIVDRRMDNSSSDEDSP</sequence>
<dbReference type="SMART" id="SM00498">
    <property type="entry name" value="FH2"/>
    <property type="match status" value="1"/>
</dbReference>
<keyword evidence="4" id="KW-0472">Membrane</keyword>
<keyword evidence="4" id="KW-0812">Transmembrane</keyword>
<evidence type="ECO:0000256" key="2">
    <source>
        <dbReference type="RuleBase" id="RU361260"/>
    </source>
</evidence>
<dbReference type="EMBL" id="JARBHA010000019">
    <property type="protein sequence ID" value="KAJ9671971.1"/>
    <property type="molecule type" value="Genomic_DNA"/>
</dbReference>
<dbReference type="InterPro" id="IPR042201">
    <property type="entry name" value="FH2_Formin_sf"/>
</dbReference>
<feature type="compositionally biased region" description="Polar residues" evidence="3">
    <location>
        <begin position="537"/>
        <end position="547"/>
    </location>
</feature>
<name>A0AA38YK64_VITRO</name>
<feature type="region of interest" description="Disordered" evidence="3">
    <location>
        <begin position="170"/>
        <end position="229"/>
    </location>
</feature>
<reference evidence="7 8" key="1">
    <citation type="journal article" date="2023" name="BMC Biotechnol.">
        <title>Vitis rotundifolia cv Carlos genome sequencing.</title>
        <authorList>
            <person name="Huff M."/>
            <person name="Hulse-Kemp A."/>
            <person name="Scheffler B."/>
            <person name="Youngblood R."/>
            <person name="Simpson S."/>
            <person name="Babiker E."/>
            <person name="Staton M."/>
        </authorList>
    </citation>
    <scope>NUCLEOTIDE SEQUENCE [LARGE SCALE GENOMIC DNA]</scope>
    <source>
        <tissue evidence="7">Leaf</tissue>
    </source>
</reference>
<feature type="compositionally biased region" description="Pro residues" evidence="3">
    <location>
        <begin position="191"/>
        <end position="203"/>
    </location>
</feature>
<evidence type="ECO:0000256" key="1">
    <source>
        <dbReference type="ARBA" id="ARBA00025793"/>
    </source>
</evidence>
<feature type="region of interest" description="Disordered" evidence="3">
    <location>
        <begin position="968"/>
        <end position="1022"/>
    </location>
</feature>
<feature type="compositionally biased region" description="Polar residues" evidence="3">
    <location>
        <begin position="985"/>
        <end position="994"/>
    </location>
</feature>
<feature type="signal peptide" evidence="5">
    <location>
        <begin position="1"/>
        <end position="22"/>
    </location>
</feature>
<keyword evidence="5" id="KW-0732">Signal</keyword>
<evidence type="ECO:0000256" key="4">
    <source>
        <dbReference type="SAM" id="Phobius"/>
    </source>
</evidence>
<keyword evidence="4" id="KW-1133">Transmembrane helix</keyword>
<feature type="chain" id="PRO_5041260185" description="Formin-like protein" evidence="5">
    <location>
        <begin position="23"/>
        <end position="1022"/>
    </location>
</feature>
<dbReference type="Pfam" id="PF02181">
    <property type="entry name" value="FH2"/>
    <property type="match status" value="1"/>
</dbReference>
<dbReference type="AlphaFoldDB" id="A0AA38YK64"/>
<dbReference type="SUPFAM" id="SSF101447">
    <property type="entry name" value="Formin homology 2 domain (FH2 domain)"/>
    <property type="match status" value="1"/>
</dbReference>
<feature type="transmembrane region" description="Helical" evidence="4">
    <location>
        <begin position="236"/>
        <end position="258"/>
    </location>
</feature>
<evidence type="ECO:0000313" key="7">
    <source>
        <dbReference type="EMBL" id="KAJ9671971.1"/>
    </source>
</evidence>
<dbReference type="Gene3D" id="1.20.58.2220">
    <property type="entry name" value="Formin, FH2 domain"/>
    <property type="match status" value="1"/>
</dbReference>
<feature type="domain" description="FH2" evidence="6">
    <location>
        <begin position="556"/>
        <end position="987"/>
    </location>
</feature>
<evidence type="ECO:0000256" key="5">
    <source>
        <dbReference type="SAM" id="SignalP"/>
    </source>
</evidence>
<dbReference type="PANTHER" id="PTHR23213">
    <property type="entry name" value="FORMIN-RELATED"/>
    <property type="match status" value="1"/>
</dbReference>
<feature type="compositionally biased region" description="Low complexity" evidence="3">
    <location>
        <begin position="204"/>
        <end position="229"/>
    </location>
</feature>
<dbReference type="InterPro" id="IPR027643">
    <property type="entry name" value="Formin-like_plant"/>
</dbReference>
<comment type="similarity">
    <text evidence="1">Belongs to the formin-like family. Class-I subfamily.</text>
</comment>
<dbReference type="GO" id="GO:0045010">
    <property type="term" value="P:actin nucleation"/>
    <property type="evidence" value="ECO:0007669"/>
    <property type="project" value="InterPro"/>
</dbReference>
<comment type="caution">
    <text evidence="7">The sequence shown here is derived from an EMBL/GenBank/DDBJ whole genome shotgun (WGS) entry which is preliminary data.</text>
</comment>
<evidence type="ECO:0000313" key="8">
    <source>
        <dbReference type="Proteomes" id="UP001168098"/>
    </source>
</evidence>
<feature type="compositionally biased region" description="Basic and acidic residues" evidence="3">
    <location>
        <begin position="968"/>
        <end position="982"/>
    </location>
</feature>
<dbReference type="PANTHER" id="PTHR23213:SF269">
    <property type="entry name" value="FORMIN-LIKE PROTEIN 5"/>
    <property type="match status" value="1"/>
</dbReference>
<dbReference type="PRINTS" id="PR01217">
    <property type="entry name" value="PRICHEXTENSN"/>
</dbReference>
<feature type="compositionally biased region" description="Low complexity" evidence="3">
    <location>
        <begin position="414"/>
        <end position="425"/>
    </location>
</feature>
<gene>
    <name evidence="7" type="ORF">PVL29_025563</name>
</gene>
<proteinExistence type="inferred from homology"/>
<feature type="compositionally biased region" description="Pro residues" evidence="3">
    <location>
        <begin position="359"/>
        <end position="368"/>
    </location>
</feature>
<accession>A0AA38YK64</accession>
<evidence type="ECO:0000259" key="6">
    <source>
        <dbReference type="PROSITE" id="PS51444"/>
    </source>
</evidence>
<keyword evidence="8" id="KW-1185">Reference proteome</keyword>
<protein>
    <recommendedName>
        <fullName evidence="2">Formin-like protein</fullName>
    </recommendedName>
</protein>